<name>L7KHF7_9ACTN</name>
<evidence type="ECO:0000313" key="2">
    <source>
        <dbReference type="EMBL" id="GAC47387.1"/>
    </source>
</evidence>
<dbReference type="AlphaFoldDB" id="L7KHF7"/>
<dbReference type="Proteomes" id="UP000010988">
    <property type="component" value="Unassembled WGS sequence"/>
</dbReference>
<dbReference type="STRING" id="1220583.GOACH_03_04050"/>
<comment type="caution">
    <text evidence="2">The sequence shown here is derived from an EMBL/GenBank/DDBJ whole genome shotgun (WGS) entry which is preliminary data.</text>
</comment>
<sequence>MRYRPAIPSIGFAEQPPSPGTPFGNLAASGFDSDPSVHAIDKFTGLKATWFARH</sequence>
<feature type="region of interest" description="Disordered" evidence="1">
    <location>
        <begin position="1"/>
        <end position="22"/>
    </location>
</feature>
<accession>L7KHF7</accession>
<proteinExistence type="predicted"/>
<organism evidence="2 3">
    <name type="scientific">Gordonia aichiensis NBRC 108223</name>
    <dbReference type="NCBI Taxonomy" id="1220583"/>
    <lineage>
        <taxon>Bacteria</taxon>
        <taxon>Bacillati</taxon>
        <taxon>Actinomycetota</taxon>
        <taxon>Actinomycetes</taxon>
        <taxon>Mycobacteriales</taxon>
        <taxon>Gordoniaceae</taxon>
        <taxon>Gordonia</taxon>
    </lineage>
</organism>
<reference evidence="2 3" key="1">
    <citation type="submission" date="2012-12" db="EMBL/GenBank/DDBJ databases">
        <title>Whole genome shotgun sequence of Gordonia aichiensis NBRC 108223.</title>
        <authorList>
            <person name="Isaki-Nakamura S."/>
            <person name="Hosoyama A."/>
            <person name="Tsuchikane K."/>
            <person name="Ando Y."/>
            <person name="Baba S."/>
            <person name="Ohji S."/>
            <person name="Hamada M."/>
            <person name="Tamura T."/>
            <person name="Yamazoe A."/>
            <person name="Yamazaki S."/>
            <person name="Fujita N."/>
        </authorList>
    </citation>
    <scope>NUCLEOTIDE SEQUENCE [LARGE SCALE GENOMIC DNA]</scope>
    <source>
        <strain evidence="2 3">NBRC 108223</strain>
    </source>
</reference>
<gene>
    <name evidence="2" type="ORF">GOACH_03_04050</name>
</gene>
<keyword evidence="3" id="KW-1185">Reference proteome</keyword>
<evidence type="ECO:0000256" key="1">
    <source>
        <dbReference type="SAM" id="MobiDB-lite"/>
    </source>
</evidence>
<evidence type="ECO:0000313" key="3">
    <source>
        <dbReference type="Proteomes" id="UP000010988"/>
    </source>
</evidence>
<dbReference type="EMBL" id="BANR01000003">
    <property type="protein sequence ID" value="GAC47387.1"/>
    <property type="molecule type" value="Genomic_DNA"/>
</dbReference>
<dbReference type="RefSeq" id="WP_005170653.1">
    <property type="nucleotide sequence ID" value="NZ_BANR01000003.1"/>
</dbReference>
<protein>
    <submittedName>
        <fullName evidence="2">Uncharacterized protein</fullName>
    </submittedName>
</protein>